<dbReference type="Proteomes" id="UP000828390">
    <property type="component" value="Unassembled WGS sequence"/>
</dbReference>
<evidence type="ECO:0000313" key="3">
    <source>
        <dbReference type="Proteomes" id="UP000828390"/>
    </source>
</evidence>
<evidence type="ECO:0000313" key="2">
    <source>
        <dbReference type="EMBL" id="KAH3816915.1"/>
    </source>
</evidence>
<feature type="region of interest" description="Disordered" evidence="1">
    <location>
        <begin position="1"/>
        <end position="69"/>
    </location>
</feature>
<keyword evidence="3" id="KW-1185">Reference proteome</keyword>
<reference evidence="2" key="1">
    <citation type="journal article" date="2019" name="bioRxiv">
        <title>The Genome of the Zebra Mussel, Dreissena polymorpha: A Resource for Invasive Species Research.</title>
        <authorList>
            <person name="McCartney M.A."/>
            <person name="Auch B."/>
            <person name="Kono T."/>
            <person name="Mallez S."/>
            <person name="Zhang Y."/>
            <person name="Obille A."/>
            <person name="Becker A."/>
            <person name="Abrahante J.E."/>
            <person name="Garbe J."/>
            <person name="Badalamenti J.P."/>
            <person name="Herman A."/>
            <person name="Mangelson H."/>
            <person name="Liachko I."/>
            <person name="Sullivan S."/>
            <person name="Sone E.D."/>
            <person name="Koren S."/>
            <person name="Silverstein K.A.T."/>
            <person name="Beckman K.B."/>
            <person name="Gohl D.M."/>
        </authorList>
    </citation>
    <scope>NUCLEOTIDE SEQUENCE</scope>
    <source>
        <strain evidence="2">Duluth1</strain>
        <tissue evidence="2">Whole animal</tissue>
    </source>
</reference>
<dbReference type="EMBL" id="JAIWYP010000005">
    <property type="protein sequence ID" value="KAH3816915.1"/>
    <property type="molecule type" value="Genomic_DNA"/>
</dbReference>
<organism evidence="2 3">
    <name type="scientific">Dreissena polymorpha</name>
    <name type="common">Zebra mussel</name>
    <name type="synonym">Mytilus polymorpha</name>
    <dbReference type="NCBI Taxonomy" id="45954"/>
    <lineage>
        <taxon>Eukaryota</taxon>
        <taxon>Metazoa</taxon>
        <taxon>Spiralia</taxon>
        <taxon>Lophotrochozoa</taxon>
        <taxon>Mollusca</taxon>
        <taxon>Bivalvia</taxon>
        <taxon>Autobranchia</taxon>
        <taxon>Heteroconchia</taxon>
        <taxon>Euheterodonta</taxon>
        <taxon>Imparidentia</taxon>
        <taxon>Neoheterodontei</taxon>
        <taxon>Myida</taxon>
        <taxon>Dreissenoidea</taxon>
        <taxon>Dreissenidae</taxon>
        <taxon>Dreissena</taxon>
    </lineage>
</organism>
<reference evidence="2" key="2">
    <citation type="submission" date="2020-11" db="EMBL/GenBank/DDBJ databases">
        <authorList>
            <person name="McCartney M.A."/>
            <person name="Auch B."/>
            <person name="Kono T."/>
            <person name="Mallez S."/>
            <person name="Becker A."/>
            <person name="Gohl D.M."/>
            <person name="Silverstein K.A.T."/>
            <person name="Koren S."/>
            <person name="Bechman K.B."/>
            <person name="Herman A."/>
            <person name="Abrahante J.E."/>
            <person name="Garbe J."/>
        </authorList>
    </citation>
    <scope>NUCLEOTIDE SEQUENCE</scope>
    <source>
        <strain evidence="2">Duluth1</strain>
        <tissue evidence="2">Whole animal</tissue>
    </source>
</reference>
<name>A0A9D4GKR7_DREPO</name>
<accession>A0A9D4GKR7</accession>
<proteinExistence type="predicted"/>
<evidence type="ECO:0000256" key="1">
    <source>
        <dbReference type="SAM" id="MobiDB-lite"/>
    </source>
</evidence>
<gene>
    <name evidence="2" type="ORF">DPMN_118440</name>
</gene>
<sequence length="69" mass="7570">MFNTSWMNRETPGRTGNDRRGTGNNRDGTGNNRDGTVAPLGPMQTPAELRQRQGGAPMNPLESRYSYGT</sequence>
<protein>
    <submittedName>
        <fullName evidence="2">Uncharacterized protein</fullName>
    </submittedName>
</protein>
<comment type="caution">
    <text evidence="2">The sequence shown here is derived from an EMBL/GenBank/DDBJ whole genome shotgun (WGS) entry which is preliminary data.</text>
</comment>
<dbReference type="AlphaFoldDB" id="A0A9D4GKR7"/>
<feature type="compositionally biased region" description="Low complexity" evidence="1">
    <location>
        <begin position="22"/>
        <end position="36"/>
    </location>
</feature>